<dbReference type="Proteomes" id="UP000288216">
    <property type="component" value="Unassembled WGS sequence"/>
</dbReference>
<organism evidence="13 14">
    <name type="scientific">Scyliorhinus torazame</name>
    <name type="common">Cloudy catshark</name>
    <name type="synonym">Catulus torazame</name>
    <dbReference type="NCBI Taxonomy" id="75743"/>
    <lineage>
        <taxon>Eukaryota</taxon>
        <taxon>Metazoa</taxon>
        <taxon>Chordata</taxon>
        <taxon>Craniata</taxon>
        <taxon>Vertebrata</taxon>
        <taxon>Chondrichthyes</taxon>
        <taxon>Elasmobranchii</taxon>
        <taxon>Galeomorphii</taxon>
        <taxon>Galeoidea</taxon>
        <taxon>Carcharhiniformes</taxon>
        <taxon>Scyliorhinidae</taxon>
        <taxon>Scyliorhinus</taxon>
    </lineage>
</organism>
<evidence type="ECO:0000256" key="2">
    <source>
        <dbReference type="ARBA" id="ARBA00004496"/>
    </source>
</evidence>
<evidence type="ECO:0000256" key="3">
    <source>
        <dbReference type="ARBA" id="ARBA00009135"/>
    </source>
</evidence>
<evidence type="ECO:0000256" key="6">
    <source>
        <dbReference type="ARBA" id="ARBA00022763"/>
    </source>
</evidence>
<evidence type="ECO:0000256" key="5">
    <source>
        <dbReference type="ARBA" id="ARBA00022490"/>
    </source>
</evidence>
<dbReference type="Gene3D" id="1.10.486.10">
    <property type="entry name" value="PCRA, domain 4"/>
    <property type="match status" value="1"/>
</dbReference>
<evidence type="ECO:0000256" key="1">
    <source>
        <dbReference type="ARBA" id="ARBA00004123"/>
    </source>
</evidence>
<accession>A0A401NLF1</accession>
<evidence type="ECO:0000256" key="4">
    <source>
        <dbReference type="ARBA" id="ARBA00014320"/>
    </source>
</evidence>
<dbReference type="PANTHER" id="PTHR32121:SF0">
    <property type="entry name" value="PCNA-INTERACTING PARTNER"/>
    <property type="match status" value="1"/>
</dbReference>
<keyword evidence="14" id="KW-1185">Reference proteome</keyword>
<keyword evidence="9" id="KW-0539">Nucleus</keyword>
<protein>
    <recommendedName>
        <fullName evidence="4">PCNA-interacting partner</fullName>
    </recommendedName>
    <alternativeName>
        <fullName evidence="10">PARP-1 binding protein</fullName>
    </alternativeName>
    <alternativeName>
        <fullName evidence="11">PARP1-binding protein</fullName>
    </alternativeName>
</protein>
<keyword evidence="8" id="KW-0234">DNA repair</keyword>
<dbReference type="GO" id="GO:0006281">
    <property type="term" value="P:DNA repair"/>
    <property type="evidence" value="ECO:0007669"/>
    <property type="project" value="UniProtKB-KW"/>
</dbReference>
<name>A0A401NLF1_SCYTO</name>
<dbReference type="EMBL" id="BFAA01002508">
    <property type="protein sequence ID" value="GCB61708.1"/>
    <property type="molecule type" value="Genomic_DNA"/>
</dbReference>
<dbReference type="PANTHER" id="PTHR32121">
    <property type="entry name" value="PCNA-INTERACTING PARTNER"/>
    <property type="match status" value="1"/>
</dbReference>
<keyword evidence="6" id="KW-0227">DNA damage</keyword>
<feature type="region of interest" description="Disordered" evidence="12">
    <location>
        <begin position="453"/>
        <end position="473"/>
    </location>
</feature>
<sequence length="556" mass="61691">MEQAAGVYRDMDSLQQRVLQLIRRFRKGWCQSPEHERTIVCGTDNMLMVLQLAMAEINKESYGEFNIALSELLLSWKHLLQDKLELLTEFEEVPEGHNKIQKTYQAFLSRSNSVDLTDVYKICATLKPESDPVAILSKLASVLRKLLCDYLNLLVNSKSDLALACIFNIPERGLGRAAFTDLRHTACSKQTSMYLAATSFIRCLELGGKSYAPSDNDPLMQHVKGLRDFVHFIDKLQEIMGETLDSSVAGQQILATIRRRLLKGRSSESPFYLAAEEVSQELTVRINNAVDSLHKSTDEITTNISPARPKVHAINHATAYGGRSTVKAFIALLDEEAANLPSNGKAELLYGTEQHTDMIGIPCMLTLFRSPKQSCGLSPKPLLHRIQEKIQEDNLAKVKNTLIKSQFSCTYKADSAANYESPNYPSVSQTPTCVQPGSNPVLTIFCDDAPTEGESRQTLAAKPTEAESTSKRGQAAILRTAGNAEIGNPKGSRKVTKRKRAELGANLDCENLPPERIFVTPVTVQGKRGKTFKEVKTKAKNKLIPGQSKLTNFFRV</sequence>
<evidence type="ECO:0000256" key="9">
    <source>
        <dbReference type="ARBA" id="ARBA00023242"/>
    </source>
</evidence>
<evidence type="ECO:0000313" key="14">
    <source>
        <dbReference type="Proteomes" id="UP000288216"/>
    </source>
</evidence>
<evidence type="ECO:0000256" key="8">
    <source>
        <dbReference type="ARBA" id="ARBA00023204"/>
    </source>
</evidence>
<dbReference type="GO" id="GO:0000785">
    <property type="term" value="C:chromatin"/>
    <property type="evidence" value="ECO:0007669"/>
    <property type="project" value="TreeGrafter"/>
</dbReference>
<comment type="subcellular location">
    <subcellularLocation>
        <location evidence="2">Cytoplasm</location>
    </subcellularLocation>
    <subcellularLocation>
        <location evidence="1">Nucleus</location>
    </subcellularLocation>
</comment>
<keyword evidence="7" id="KW-0238">DNA-binding</keyword>
<dbReference type="InterPro" id="IPR038932">
    <property type="entry name" value="PARPBP"/>
</dbReference>
<evidence type="ECO:0000256" key="7">
    <source>
        <dbReference type="ARBA" id="ARBA00023125"/>
    </source>
</evidence>
<dbReference type="AlphaFoldDB" id="A0A401NLF1"/>
<evidence type="ECO:0000256" key="10">
    <source>
        <dbReference type="ARBA" id="ARBA00031632"/>
    </source>
</evidence>
<dbReference type="GO" id="GO:0005737">
    <property type="term" value="C:cytoplasm"/>
    <property type="evidence" value="ECO:0007669"/>
    <property type="project" value="UniProtKB-SubCell"/>
</dbReference>
<dbReference type="SUPFAM" id="SSF52540">
    <property type="entry name" value="P-loop containing nucleoside triphosphate hydrolases"/>
    <property type="match status" value="1"/>
</dbReference>
<dbReference type="STRING" id="75743.A0A401NLF1"/>
<gene>
    <name evidence="13" type="ORF">scyTo_0007094</name>
</gene>
<dbReference type="GO" id="GO:2000042">
    <property type="term" value="P:negative regulation of double-strand break repair via homologous recombination"/>
    <property type="evidence" value="ECO:0007669"/>
    <property type="project" value="InterPro"/>
</dbReference>
<keyword evidence="5" id="KW-0963">Cytoplasm</keyword>
<dbReference type="OMA" id="HERTIVC"/>
<dbReference type="GO" id="GO:0003677">
    <property type="term" value="F:DNA binding"/>
    <property type="evidence" value="ECO:0007669"/>
    <property type="project" value="UniProtKB-KW"/>
</dbReference>
<evidence type="ECO:0000313" key="13">
    <source>
        <dbReference type="EMBL" id="GCB61708.1"/>
    </source>
</evidence>
<dbReference type="InterPro" id="IPR027417">
    <property type="entry name" value="P-loop_NTPase"/>
</dbReference>
<proteinExistence type="inferred from homology"/>
<dbReference type="GO" id="GO:0005634">
    <property type="term" value="C:nucleus"/>
    <property type="evidence" value="ECO:0007669"/>
    <property type="project" value="UniProtKB-SubCell"/>
</dbReference>
<comment type="caution">
    <text evidence="13">The sequence shown here is derived from an EMBL/GenBank/DDBJ whole genome shotgun (WGS) entry which is preliminary data.</text>
</comment>
<comment type="similarity">
    <text evidence="3">Belongs to the PARI family.</text>
</comment>
<reference evidence="13 14" key="1">
    <citation type="journal article" date="2018" name="Nat. Ecol. Evol.">
        <title>Shark genomes provide insights into elasmobranch evolution and the origin of vertebrates.</title>
        <authorList>
            <person name="Hara Y"/>
            <person name="Yamaguchi K"/>
            <person name="Onimaru K"/>
            <person name="Kadota M"/>
            <person name="Koyanagi M"/>
            <person name="Keeley SD"/>
            <person name="Tatsumi K"/>
            <person name="Tanaka K"/>
            <person name="Motone F"/>
            <person name="Kageyama Y"/>
            <person name="Nozu R"/>
            <person name="Adachi N"/>
            <person name="Nishimura O"/>
            <person name="Nakagawa R"/>
            <person name="Tanegashima C"/>
            <person name="Kiyatake I"/>
            <person name="Matsumoto R"/>
            <person name="Murakumo K"/>
            <person name="Nishida K"/>
            <person name="Terakita A"/>
            <person name="Kuratani S"/>
            <person name="Sato K"/>
            <person name="Hyodo S Kuraku.S."/>
        </authorList>
    </citation>
    <scope>NUCLEOTIDE SEQUENCE [LARGE SCALE GENOMIC DNA]</scope>
</reference>
<dbReference type="OrthoDB" id="6427080at2759"/>
<evidence type="ECO:0000256" key="12">
    <source>
        <dbReference type="SAM" id="MobiDB-lite"/>
    </source>
</evidence>
<evidence type="ECO:0000256" key="11">
    <source>
        <dbReference type="ARBA" id="ARBA00032731"/>
    </source>
</evidence>